<keyword evidence="1" id="KW-0548">Nucleotidyltransferase</keyword>
<proteinExistence type="predicted"/>
<dbReference type="PANTHER" id="PTHR33116">
    <property type="entry name" value="REVERSE TRANSCRIPTASE ZINC-BINDING DOMAIN-CONTAINING PROTEIN-RELATED-RELATED"/>
    <property type="match status" value="1"/>
</dbReference>
<dbReference type="GO" id="GO:0003964">
    <property type="term" value="F:RNA-directed DNA polymerase activity"/>
    <property type="evidence" value="ECO:0007669"/>
    <property type="project" value="UniProtKB-KW"/>
</dbReference>
<protein>
    <submittedName>
        <fullName evidence="1">RNA-directed DNA polymerase, eukaryota, reverse transcriptase zinc-binding domain protein</fullName>
    </submittedName>
</protein>
<gene>
    <name evidence="1" type="ORF">Tci_046599</name>
</gene>
<comment type="caution">
    <text evidence="1">The sequence shown here is derived from an EMBL/GenBank/DDBJ whole genome shotgun (WGS) entry which is preliminary data.</text>
</comment>
<dbReference type="AlphaFoldDB" id="A0A6L2MKT8"/>
<name>A0A6L2MKT8_TANCI</name>
<accession>A0A6L2MKT8</accession>
<dbReference type="PANTHER" id="PTHR33116:SF78">
    <property type="entry name" value="OS12G0587133 PROTEIN"/>
    <property type="match status" value="1"/>
</dbReference>
<keyword evidence="1" id="KW-0695">RNA-directed DNA polymerase</keyword>
<evidence type="ECO:0000313" key="1">
    <source>
        <dbReference type="EMBL" id="GEU74621.1"/>
    </source>
</evidence>
<sequence>MRALSIGGRLTLLKSVLGSIPIFHMSIFRVPSRVLHELESIRYHFFNFHEVGSNKATWVKWNSVLTDKKYGGLGVSSLYALNRGLMIKWVWSFYNQKSSLWANVIKAIHGEDGKVDTVCKSDDRSCWITIVNEVRALSRQGVHIFNFMKLRLGNGDTTKFWTDHWYGGGIFKDLCPRLYALENCKEGVEQEQLGVLSEVVSSINLVPMADRWVWNLENSGEFSVSSIRKKTDERRFPKVGDTTRWVKFVPIKVNILAWKIRNDGLPIRFNISHRDARRCLVYNVVVCLELSEQASLR</sequence>
<organism evidence="1">
    <name type="scientific">Tanacetum cinerariifolium</name>
    <name type="common">Dalmatian daisy</name>
    <name type="synonym">Chrysanthemum cinerariifolium</name>
    <dbReference type="NCBI Taxonomy" id="118510"/>
    <lineage>
        <taxon>Eukaryota</taxon>
        <taxon>Viridiplantae</taxon>
        <taxon>Streptophyta</taxon>
        <taxon>Embryophyta</taxon>
        <taxon>Tracheophyta</taxon>
        <taxon>Spermatophyta</taxon>
        <taxon>Magnoliopsida</taxon>
        <taxon>eudicotyledons</taxon>
        <taxon>Gunneridae</taxon>
        <taxon>Pentapetalae</taxon>
        <taxon>asterids</taxon>
        <taxon>campanulids</taxon>
        <taxon>Asterales</taxon>
        <taxon>Asteraceae</taxon>
        <taxon>Asteroideae</taxon>
        <taxon>Anthemideae</taxon>
        <taxon>Anthemidinae</taxon>
        <taxon>Tanacetum</taxon>
    </lineage>
</organism>
<keyword evidence="1" id="KW-0808">Transferase</keyword>
<dbReference type="EMBL" id="BKCJ010006919">
    <property type="protein sequence ID" value="GEU74621.1"/>
    <property type="molecule type" value="Genomic_DNA"/>
</dbReference>
<reference evidence="1" key="1">
    <citation type="journal article" date="2019" name="Sci. Rep.">
        <title>Draft genome of Tanacetum cinerariifolium, the natural source of mosquito coil.</title>
        <authorList>
            <person name="Yamashiro T."/>
            <person name="Shiraishi A."/>
            <person name="Satake H."/>
            <person name="Nakayama K."/>
        </authorList>
    </citation>
    <scope>NUCLEOTIDE SEQUENCE</scope>
</reference>